<dbReference type="PANTHER" id="PTHR31377:SF0">
    <property type="entry name" value="AGMATINE DEIMINASE-RELATED"/>
    <property type="match status" value="1"/>
</dbReference>
<dbReference type="GO" id="GO:0047632">
    <property type="term" value="F:agmatine deiminase activity"/>
    <property type="evidence" value="ECO:0007669"/>
    <property type="project" value="TreeGrafter"/>
</dbReference>
<keyword evidence="3" id="KW-1185">Reference proteome</keyword>
<dbReference type="AlphaFoldDB" id="A0A1W2H1B1"/>
<dbReference type="PROSITE" id="PS51257">
    <property type="entry name" value="PROKAR_LIPOPROTEIN"/>
    <property type="match status" value="1"/>
</dbReference>
<protein>
    <submittedName>
        <fullName evidence="2">Agmatine deiminase</fullName>
    </submittedName>
</protein>
<dbReference type="SUPFAM" id="SSF55909">
    <property type="entry name" value="Pentein"/>
    <property type="match status" value="1"/>
</dbReference>
<gene>
    <name evidence="2" type="ORF">SAMN00777080_1293</name>
</gene>
<accession>A0A1W2H1B1</accession>
<name>A0A1W2H1B1_9BACT</name>
<proteinExistence type="predicted"/>
<reference evidence="3" key="1">
    <citation type="submission" date="2017-04" db="EMBL/GenBank/DDBJ databases">
        <authorList>
            <person name="Varghese N."/>
            <person name="Submissions S."/>
        </authorList>
    </citation>
    <scope>NUCLEOTIDE SEQUENCE [LARGE SCALE GENOMIC DNA]</scope>
    <source>
        <strain evidence="3">DSM 16537</strain>
    </source>
</reference>
<evidence type="ECO:0000313" key="2">
    <source>
        <dbReference type="EMBL" id="SMD42730.1"/>
    </source>
</evidence>
<dbReference type="EMBL" id="LT838813">
    <property type="protein sequence ID" value="SMD42730.1"/>
    <property type="molecule type" value="Genomic_DNA"/>
</dbReference>
<dbReference type="Gene3D" id="3.75.10.10">
    <property type="entry name" value="L-arginine/glycine Amidinotransferase, Chain A"/>
    <property type="match status" value="1"/>
</dbReference>
<dbReference type="InterPro" id="IPR007466">
    <property type="entry name" value="Peptidyl-Arg-deiminase_porph"/>
</dbReference>
<dbReference type="GO" id="GO:0009446">
    <property type="term" value="P:putrescine biosynthetic process"/>
    <property type="evidence" value="ECO:0007669"/>
    <property type="project" value="InterPro"/>
</dbReference>
<evidence type="ECO:0000256" key="1">
    <source>
        <dbReference type="ARBA" id="ARBA00022801"/>
    </source>
</evidence>
<dbReference type="PANTHER" id="PTHR31377">
    <property type="entry name" value="AGMATINE DEIMINASE-RELATED"/>
    <property type="match status" value="1"/>
</dbReference>
<dbReference type="Pfam" id="PF04371">
    <property type="entry name" value="PAD_porph"/>
    <property type="match status" value="1"/>
</dbReference>
<sequence>MSMRGILIEMKQIAFLSSFIFIIYACGNKETQLSDETFYMPAEWEPHDAIWLGWEKDSTYRFYPSIGKIITTLQPHVTVKIAFDSDSLKQTAIAKLIELGVDTTGIKMYVMPGERYWIRDHGAAFLVNEKGELGVADFSWDSYGLPGFLDLKYEGNKDSINSAWKRDLEKRLKTGSVDSLMAFAEGAKIIKTEVIHEGGAIEVNGKGTLILCEATVFQRNPTLTKERIESEFKRVLGVSNIIWMKEGLADDPHYFYRRISGDYVGGGTGGHTDEFVRFVNPTTILLAWVDEAEKDLDPISKMNYERMKENYQILKNAKDQDGKPFTIIKVPLPDLITQEVVIREELKKNGFTLDLSAEIFIPSEAVHVGDTLLRVPAASYFNYLVTNGLVLLPSYTAMGSSKEKEDAVREIFEQQFPGRKIVFFDVMMQNWRGGGIHCSTQQQPERISN</sequence>
<organism evidence="2 3">
    <name type="scientific">Aquiflexum balticum DSM 16537</name>
    <dbReference type="NCBI Taxonomy" id="758820"/>
    <lineage>
        <taxon>Bacteria</taxon>
        <taxon>Pseudomonadati</taxon>
        <taxon>Bacteroidota</taxon>
        <taxon>Cytophagia</taxon>
        <taxon>Cytophagales</taxon>
        <taxon>Cyclobacteriaceae</taxon>
        <taxon>Aquiflexum</taxon>
    </lineage>
</organism>
<keyword evidence="1" id="KW-0378">Hydrolase</keyword>
<evidence type="ECO:0000313" key="3">
    <source>
        <dbReference type="Proteomes" id="UP000192333"/>
    </source>
</evidence>
<dbReference type="STRING" id="758820.SAMN00777080_1293"/>
<dbReference type="Proteomes" id="UP000192333">
    <property type="component" value="Chromosome I"/>
</dbReference>
<dbReference type="GO" id="GO:0004668">
    <property type="term" value="F:protein-arginine deiminase activity"/>
    <property type="evidence" value="ECO:0007669"/>
    <property type="project" value="InterPro"/>
</dbReference>